<evidence type="ECO:0000313" key="3">
    <source>
        <dbReference type="Proteomes" id="UP000000361"/>
    </source>
</evidence>
<sequence>MSIPVHDPTALSRLFHLNSEPWLNEAAYRAGPYLQDFRSYPQAPRVVLPATDPGAVEALAMGRRSTRAFLPEPLPLAALARLMRAGYGLTGPEPFETGGRFLRRSVPSAGGTYPLEIYALVARVEGLAPGIHHYDAQGDAMELLRPGPWQAEAEPMFYTWPFVAEAPVILCLAAIFSRTQKKYGPRGYRYVLLEAGHAAQNLCLAAAEQGLASLCMGGFRDSRLNALIGLSQPGEGVVYTLAFGRPVAPGEAQPGSSAG</sequence>
<keyword evidence="3" id="KW-1185">Reference proteome</keyword>
<dbReference type="RefSeq" id="WP_011750424.1">
    <property type="nucleotide sequence ID" value="NC_008687.1"/>
</dbReference>
<dbReference type="GeneID" id="93453861"/>
<accession>A1B9R5</accession>
<dbReference type="InterPro" id="IPR052544">
    <property type="entry name" value="Bacteriocin_Proc_Enz"/>
</dbReference>
<dbReference type="PANTHER" id="PTHR43745:SF2">
    <property type="entry name" value="NITROREDUCTASE MJ1384-RELATED"/>
    <property type="match status" value="1"/>
</dbReference>
<dbReference type="OrthoDB" id="3723182at2"/>
<name>A1B9R5_PARDP</name>
<evidence type="ECO:0000313" key="2">
    <source>
        <dbReference type="EMBL" id="ABL72259.1"/>
    </source>
</evidence>
<protein>
    <submittedName>
        <fullName evidence="2">Nitroreductase</fullName>
    </submittedName>
</protein>
<dbReference type="STRING" id="318586.Pden_4195"/>
<dbReference type="InterPro" id="IPR020051">
    <property type="entry name" value="SagB-type_dehydrogenase"/>
</dbReference>
<dbReference type="GO" id="GO:0016491">
    <property type="term" value="F:oxidoreductase activity"/>
    <property type="evidence" value="ECO:0007669"/>
    <property type="project" value="InterPro"/>
</dbReference>
<reference evidence="3" key="1">
    <citation type="submission" date="2006-12" db="EMBL/GenBank/DDBJ databases">
        <title>Complete sequence of chromosome 2 of Paracoccus denitrificans PD1222.</title>
        <authorList>
            <person name="Copeland A."/>
            <person name="Lucas S."/>
            <person name="Lapidus A."/>
            <person name="Barry K."/>
            <person name="Detter J.C."/>
            <person name="Glavina del Rio T."/>
            <person name="Hammon N."/>
            <person name="Israni S."/>
            <person name="Dalin E."/>
            <person name="Tice H."/>
            <person name="Pitluck S."/>
            <person name="Munk A.C."/>
            <person name="Brettin T."/>
            <person name="Bruce D."/>
            <person name="Han C."/>
            <person name="Tapia R."/>
            <person name="Gilna P."/>
            <person name="Schmutz J."/>
            <person name="Larimer F."/>
            <person name="Land M."/>
            <person name="Hauser L."/>
            <person name="Kyrpides N."/>
            <person name="Lykidis A."/>
            <person name="Spiro S."/>
            <person name="Richardson D.J."/>
            <person name="Moir J.W.B."/>
            <person name="Ferguson S.J."/>
            <person name="van Spanning R.J.M."/>
            <person name="Richardson P."/>
        </authorList>
    </citation>
    <scope>NUCLEOTIDE SEQUENCE [LARGE SCALE GENOMIC DNA]</scope>
    <source>
        <strain evidence="3">Pd 1222</strain>
    </source>
</reference>
<dbReference type="SUPFAM" id="SSF55469">
    <property type="entry name" value="FMN-dependent nitroreductase-like"/>
    <property type="match status" value="1"/>
</dbReference>
<dbReference type="PANTHER" id="PTHR43745">
    <property type="entry name" value="NITROREDUCTASE MJ1384-RELATED"/>
    <property type="match status" value="1"/>
</dbReference>
<organism evidence="2 3">
    <name type="scientific">Paracoccus denitrificans (strain Pd 1222)</name>
    <dbReference type="NCBI Taxonomy" id="318586"/>
    <lineage>
        <taxon>Bacteria</taxon>
        <taxon>Pseudomonadati</taxon>
        <taxon>Pseudomonadota</taxon>
        <taxon>Alphaproteobacteria</taxon>
        <taxon>Rhodobacterales</taxon>
        <taxon>Paracoccaceae</taxon>
        <taxon>Paracoccus</taxon>
    </lineage>
</organism>
<dbReference type="Proteomes" id="UP000000361">
    <property type="component" value="Chromosome 2"/>
</dbReference>
<dbReference type="Gene3D" id="3.40.109.10">
    <property type="entry name" value="NADH Oxidase"/>
    <property type="match status" value="1"/>
</dbReference>
<dbReference type="EMBL" id="CP000490">
    <property type="protein sequence ID" value="ABL72259.1"/>
    <property type="molecule type" value="Genomic_DNA"/>
</dbReference>
<dbReference type="InterPro" id="IPR000415">
    <property type="entry name" value="Nitroreductase-like"/>
</dbReference>
<dbReference type="KEGG" id="pde:Pden_4195"/>
<feature type="domain" description="Nitroreductase" evidence="1">
    <location>
        <begin position="61"/>
        <end position="245"/>
    </location>
</feature>
<gene>
    <name evidence="2" type="ordered locus">Pden_4195</name>
</gene>
<dbReference type="EnsemblBacteria" id="ABL72259">
    <property type="protein sequence ID" value="ABL72259"/>
    <property type="gene ID" value="Pden_4195"/>
</dbReference>
<evidence type="ECO:0000259" key="1">
    <source>
        <dbReference type="Pfam" id="PF00881"/>
    </source>
</evidence>
<dbReference type="HOGENOM" id="CLU_059362_3_2_5"/>
<dbReference type="NCBIfam" id="TIGR03605">
    <property type="entry name" value="antibiot_sagB"/>
    <property type="match status" value="1"/>
</dbReference>
<proteinExistence type="predicted"/>
<dbReference type="CDD" id="cd02142">
    <property type="entry name" value="McbC_SagB-like_oxidoreductase"/>
    <property type="match status" value="1"/>
</dbReference>
<dbReference type="Pfam" id="PF00881">
    <property type="entry name" value="Nitroreductase"/>
    <property type="match status" value="1"/>
</dbReference>
<dbReference type="AlphaFoldDB" id="A1B9R5"/>
<dbReference type="eggNOG" id="COG0778">
    <property type="taxonomic scope" value="Bacteria"/>
</dbReference>
<dbReference type="InterPro" id="IPR029479">
    <property type="entry name" value="Nitroreductase"/>
</dbReference>